<evidence type="ECO:0000256" key="1">
    <source>
        <dbReference type="SAM" id="Phobius"/>
    </source>
</evidence>
<keyword evidence="1" id="KW-1133">Transmembrane helix</keyword>
<evidence type="ECO:0000313" key="3">
    <source>
        <dbReference type="Proteomes" id="UP000034293"/>
    </source>
</evidence>
<dbReference type="Proteomes" id="UP000034293">
    <property type="component" value="Unassembled WGS sequence"/>
</dbReference>
<protein>
    <submittedName>
        <fullName evidence="2">Uncharacterized protein</fullName>
    </submittedName>
</protein>
<keyword evidence="1" id="KW-0812">Transmembrane</keyword>
<dbReference type="EMBL" id="LBZA01000014">
    <property type="protein sequence ID" value="KKR64001.1"/>
    <property type="molecule type" value="Genomic_DNA"/>
</dbReference>
<feature type="transmembrane region" description="Helical" evidence="1">
    <location>
        <begin position="110"/>
        <end position="129"/>
    </location>
</feature>
<gene>
    <name evidence="2" type="ORF">UU02_C0014G0003</name>
</gene>
<dbReference type="AlphaFoldDB" id="A0A0G0SNJ7"/>
<feature type="transmembrane region" description="Helical" evidence="1">
    <location>
        <begin position="77"/>
        <end position="104"/>
    </location>
</feature>
<proteinExistence type="predicted"/>
<keyword evidence="1" id="KW-0472">Membrane</keyword>
<accession>A0A0G0SNJ7</accession>
<organism evidence="2 3">
    <name type="scientific">Candidatus Woesebacteria bacterium GW2011_GWA1_40_43</name>
    <dbReference type="NCBI Taxonomy" id="1618553"/>
    <lineage>
        <taxon>Bacteria</taxon>
        <taxon>Candidatus Woeseibacteriota</taxon>
    </lineage>
</organism>
<dbReference type="PANTHER" id="PTHR37938">
    <property type="entry name" value="BLL0215 PROTEIN"/>
    <property type="match status" value="1"/>
</dbReference>
<name>A0A0G0SNJ7_9BACT</name>
<sequence length="214" mass="24200">MPEIFVSPDKEVVENASPVLPSKAPTTEVQKSAFKSHSHNRFSAFNLYPDGINFETKEKEEKVILMLRQHPVVNLKWIVITLLLLTGPSVLAGIGVTSFLPIGYQVILSLVWYLVTTTYAIEGFLGWYFNVYFVTTRRVIDVDFFNLIDKRVSDAEIEKIQDVSYTTKGVLGTTLNFGDVMIQTASEVQEFDFGRVPKPERVAKILNDLRANVH</sequence>
<comment type="caution">
    <text evidence="2">The sequence shown here is derived from an EMBL/GenBank/DDBJ whole genome shotgun (WGS) entry which is preliminary data.</text>
</comment>
<reference evidence="2 3" key="1">
    <citation type="journal article" date="2015" name="Nature">
        <title>rRNA introns, odd ribosomes, and small enigmatic genomes across a large radiation of phyla.</title>
        <authorList>
            <person name="Brown C.T."/>
            <person name="Hug L.A."/>
            <person name="Thomas B.C."/>
            <person name="Sharon I."/>
            <person name="Castelle C.J."/>
            <person name="Singh A."/>
            <person name="Wilkins M.J."/>
            <person name="Williams K.H."/>
            <person name="Banfield J.F."/>
        </authorList>
    </citation>
    <scope>NUCLEOTIDE SEQUENCE [LARGE SCALE GENOMIC DNA]</scope>
</reference>
<dbReference type="PANTHER" id="PTHR37938:SF1">
    <property type="entry name" value="BLL0215 PROTEIN"/>
    <property type="match status" value="1"/>
</dbReference>
<evidence type="ECO:0000313" key="2">
    <source>
        <dbReference type="EMBL" id="KKR64001.1"/>
    </source>
</evidence>